<evidence type="ECO:0000256" key="1">
    <source>
        <dbReference type="SAM" id="MobiDB-lite"/>
    </source>
</evidence>
<evidence type="ECO:0000313" key="3">
    <source>
        <dbReference type="Proteomes" id="UP001055439"/>
    </source>
</evidence>
<keyword evidence="3" id="KW-1185">Reference proteome</keyword>
<dbReference type="EMBL" id="CP097503">
    <property type="protein sequence ID" value="URD84158.1"/>
    <property type="molecule type" value="Genomic_DNA"/>
</dbReference>
<sequence length="115" mass="12020">MKVVSANEAMLIMCITNQELISAKFNRRESAVPSTGMASLRTRSAKNKYSTRISLTMVQVALGGIAALQVVPAEVVGTSSTGKGHTAADTVVGPGPYTHMADNNADTGPEDVEEP</sequence>
<reference evidence="2" key="1">
    <citation type="submission" date="2022-05" db="EMBL/GenBank/DDBJ databases">
        <title>The Musa troglodytarum L. genome provides insights into the mechanism of non-climacteric behaviour and enrichment of carotenoids.</title>
        <authorList>
            <person name="Wang J."/>
        </authorList>
    </citation>
    <scope>NUCLEOTIDE SEQUENCE</scope>
    <source>
        <tissue evidence="2">Leaf</tissue>
    </source>
</reference>
<accession>A0A9E7EVE3</accession>
<evidence type="ECO:0000313" key="2">
    <source>
        <dbReference type="EMBL" id="URD84158.1"/>
    </source>
</evidence>
<feature type="region of interest" description="Disordered" evidence="1">
    <location>
        <begin position="77"/>
        <end position="115"/>
    </location>
</feature>
<protein>
    <submittedName>
        <fullName evidence="2">Uncharacterized protein</fullName>
    </submittedName>
</protein>
<proteinExistence type="predicted"/>
<organism evidence="2 3">
    <name type="scientific">Musa troglodytarum</name>
    <name type="common">fe'i banana</name>
    <dbReference type="NCBI Taxonomy" id="320322"/>
    <lineage>
        <taxon>Eukaryota</taxon>
        <taxon>Viridiplantae</taxon>
        <taxon>Streptophyta</taxon>
        <taxon>Embryophyta</taxon>
        <taxon>Tracheophyta</taxon>
        <taxon>Spermatophyta</taxon>
        <taxon>Magnoliopsida</taxon>
        <taxon>Liliopsida</taxon>
        <taxon>Zingiberales</taxon>
        <taxon>Musaceae</taxon>
        <taxon>Musa</taxon>
    </lineage>
</organism>
<name>A0A9E7EVE3_9LILI</name>
<dbReference type="Proteomes" id="UP001055439">
    <property type="component" value="Chromosome 10"/>
</dbReference>
<dbReference type="AlphaFoldDB" id="A0A9E7EVE3"/>
<gene>
    <name evidence="2" type="ORF">MUK42_33236</name>
</gene>